<dbReference type="Proteomes" id="UP000030762">
    <property type="component" value="Unassembled WGS sequence"/>
</dbReference>
<gene>
    <name evidence="3" type="ORF">SDRG_12378</name>
</gene>
<dbReference type="GO" id="GO:0016491">
    <property type="term" value="F:oxidoreductase activity"/>
    <property type="evidence" value="ECO:0007669"/>
    <property type="project" value="UniProtKB-KW"/>
</dbReference>
<keyword evidence="2" id="KW-0472">Membrane</keyword>
<accession>T0RIW7</accession>
<evidence type="ECO:0000256" key="2">
    <source>
        <dbReference type="SAM" id="Phobius"/>
    </source>
</evidence>
<evidence type="ECO:0000256" key="1">
    <source>
        <dbReference type="ARBA" id="ARBA00023002"/>
    </source>
</evidence>
<evidence type="ECO:0000313" key="3">
    <source>
        <dbReference type="EMBL" id="EQC29832.1"/>
    </source>
</evidence>
<keyword evidence="2" id="KW-1133">Transmembrane helix</keyword>
<proteinExistence type="predicted"/>
<feature type="transmembrane region" description="Helical" evidence="2">
    <location>
        <begin position="128"/>
        <end position="147"/>
    </location>
</feature>
<feature type="transmembrane region" description="Helical" evidence="2">
    <location>
        <begin position="16"/>
        <end position="35"/>
    </location>
</feature>
<keyword evidence="2" id="KW-0812">Transmembrane</keyword>
<dbReference type="EMBL" id="JH767180">
    <property type="protein sequence ID" value="EQC29832.1"/>
    <property type="molecule type" value="Genomic_DNA"/>
</dbReference>
<dbReference type="GeneID" id="19953105"/>
<dbReference type="AlphaFoldDB" id="T0RIW7"/>
<reference evidence="3 4" key="1">
    <citation type="submission" date="2012-04" db="EMBL/GenBank/DDBJ databases">
        <title>The Genome Sequence of Saprolegnia declina VS20.</title>
        <authorList>
            <consortium name="The Broad Institute Genome Sequencing Platform"/>
            <person name="Russ C."/>
            <person name="Nusbaum C."/>
            <person name="Tyler B."/>
            <person name="van West P."/>
            <person name="Dieguez-Uribeondo J."/>
            <person name="de Bruijn I."/>
            <person name="Tripathy S."/>
            <person name="Jiang R."/>
            <person name="Young S.K."/>
            <person name="Zeng Q."/>
            <person name="Gargeya S."/>
            <person name="Fitzgerald M."/>
            <person name="Haas B."/>
            <person name="Abouelleil A."/>
            <person name="Alvarado L."/>
            <person name="Arachchi H.M."/>
            <person name="Berlin A."/>
            <person name="Chapman S.B."/>
            <person name="Goldberg J."/>
            <person name="Griggs A."/>
            <person name="Gujja S."/>
            <person name="Hansen M."/>
            <person name="Howarth C."/>
            <person name="Imamovic A."/>
            <person name="Larimer J."/>
            <person name="McCowen C."/>
            <person name="Montmayeur A."/>
            <person name="Murphy C."/>
            <person name="Neiman D."/>
            <person name="Pearson M."/>
            <person name="Priest M."/>
            <person name="Roberts A."/>
            <person name="Saif S."/>
            <person name="Shea T."/>
            <person name="Sisk P."/>
            <person name="Sykes S."/>
            <person name="Wortman J."/>
            <person name="Nusbaum C."/>
            <person name="Birren B."/>
        </authorList>
    </citation>
    <scope>NUCLEOTIDE SEQUENCE [LARGE SCALE GENOMIC DNA]</scope>
    <source>
        <strain evidence="3 4">VS20</strain>
    </source>
</reference>
<name>T0RIW7_SAPDV</name>
<evidence type="ECO:0000313" key="4">
    <source>
        <dbReference type="Proteomes" id="UP000030762"/>
    </source>
</evidence>
<protein>
    <submittedName>
        <fullName evidence="3">Uncharacterized protein</fullName>
    </submittedName>
</protein>
<dbReference type="PROSITE" id="PS00070">
    <property type="entry name" value="ALDEHYDE_DEHYDR_CYS"/>
    <property type="match status" value="1"/>
</dbReference>
<sequence>MGDTVKTIYSRGQVGFFLYLLVLASLGLLLLTLPASPPETFYGPPPASLNTTACDACVLRNASVCHADLGVFSPPMLAVACGERCCCPTRNDVARVGAPYHATGCLPAQRPHQCLCTYELRNAGYGPLSALLGALAIAAGCLWSWYLQCHFCPEPTLVPDAKLHHVVGSQYT</sequence>
<keyword evidence="4" id="KW-1185">Reference proteome</keyword>
<organism evidence="3 4">
    <name type="scientific">Saprolegnia diclina (strain VS20)</name>
    <dbReference type="NCBI Taxonomy" id="1156394"/>
    <lineage>
        <taxon>Eukaryota</taxon>
        <taxon>Sar</taxon>
        <taxon>Stramenopiles</taxon>
        <taxon>Oomycota</taxon>
        <taxon>Saprolegniomycetes</taxon>
        <taxon>Saprolegniales</taxon>
        <taxon>Saprolegniaceae</taxon>
        <taxon>Saprolegnia</taxon>
    </lineage>
</organism>
<keyword evidence="1" id="KW-0560">Oxidoreductase</keyword>
<dbReference type="VEuPathDB" id="FungiDB:SDRG_12378"/>
<dbReference type="InterPro" id="IPR016160">
    <property type="entry name" value="Ald_DH_CS_CYS"/>
</dbReference>
<dbReference type="RefSeq" id="XP_008616671.1">
    <property type="nucleotide sequence ID" value="XM_008618449.1"/>
</dbReference>
<dbReference type="InParanoid" id="T0RIW7"/>